<comment type="caution">
    <text evidence="1">The sequence shown here is derived from an EMBL/GenBank/DDBJ whole genome shotgun (WGS) entry which is preliminary data.</text>
</comment>
<name>A0ABM9DCK2_9HYPH</name>
<evidence type="ECO:0008006" key="3">
    <source>
        <dbReference type="Google" id="ProtNLM"/>
    </source>
</evidence>
<evidence type="ECO:0000313" key="2">
    <source>
        <dbReference type="Proteomes" id="UP001152604"/>
    </source>
</evidence>
<protein>
    <recommendedName>
        <fullName evidence="3">Secreted protein</fullName>
    </recommendedName>
</protein>
<dbReference type="Proteomes" id="UP001152604">
    <property type="component" value="Unassembled WGS sequence"/>
</dbReference>
<evidence type="ECO:0000313" key="1">
    <source>
        <dbReference type="EMBL" id="CAH2394248.1"/>
    </source>
</evidence>
<dbReference type="EMBL" id="CAKXZS010000001">
    <property type="protein sequence ID" value="CAH2394248.1"/>
    <property type="molecule type" value="Genomic_DNA"/>
</dbReference>
<proteinExistence type="predicted"/>
<accession>A0ABM9DCK2</accession>
<reference evidence="1" key="1">
    <citation type="submission" date="2022-03" db="EMBL/GenBank/DDBJ databases">
        <authorList>
            <person name="Brunel B."/>
        </authorList>
    </citation>
    <scope>NUCLEOTIDE SEQUENCE</scope>
    <source>
        <strain evidence="1">STM4922sample</strain>
    </source>
</reference>
<gene>
    <name evidence="1" type="ORF">MES4922_10161</name>
</gene>
<keyword evidence="2" id="KW-1185">Reference proteome</keyword>
<organism evidence="1 2">
    <name type="scientific">Mesorhizobium ventifaucium</name>
    <dbReference type="NCBI Taxonomy" id="666020"/>
    <lineage>
        <taxon>Bacteria</taxon>
        <taxon>Pseudomonadati</taxon>
        <taxon>Pseudomonadota</taxon>
        <taxon>Alphaproteobacteria</taxon>
        <taxon>Hyphomicrobiales</taxon>
        <taxon>Phyllobacteriaceae</taxon>
        <taxon>Mesorhizobium</taxon>
    </lineage>
</organism>
<sequence length="82" mass="9144">MGRFAVAPILIGCLSVIRRIPATVRGGKVKISASYTIDSLSNERRSRRNRAGVDLRFVSIRRPYFLYSPHLALLICGPRSTV</sequence>